<gene>
    <name evidence="1" type="ORF">CCUR1050_LOCUS20011</name>
</gene>
<proteinExistence type="predicted"/>
<reference evidence="1" key="1">
    <citation type="submission" date="2021-01" db="EMBL/GenBank/DDBJ databases">
        <authorList>
            <person name="Corre E."/>
            <person name="Pelletier E."/>
            <person name="Niang G."/>
            <person name="Scheremetjew M."/>
            <person name="Finn R."/>
            <person name="Kale V."/>
            <person name="Holt S."/>
            <person name="Cochrane G."/>
            <person name="Meng A."/>
            <person name="Brown T."/>
            <person name="Cohen L."/>
        </authorList>
    </citation>
    <scope>NUCLEOTIDE SEQUENCE</scope>
    <source>
        <strain evidence="1">CCAP979/52</strain>
    </source>
</reference>
<organism evidence="1">
    <name type="scientific">Cryptomonas curvata</name>
    <dbReference type="NCBI Taxonomy" id="233186"/>
    <lineage>
        <taxon>Eukaryota</taxon>
        <taxon>Cryptophyceae</taxon>
        <taxon>Cryptomonadales</taxon>
        <taxon>Cryptomonadaceae</taxon>
        <taxon>Cryptomonas</taxon>
    </lineage>
</organism>
<sequence length="132" mass="14462">MGACTGVTDGGLERFAVARQALQNHSPAAGGGLRKLSVMNCPRLTNKTLQAVADRLPEVLDLCIYGCYKMTDEGLIGFKRGCCLCRLNTSGCYKITDSGTRYLIQVRPSLLLYHKPRDFYLPTLPLYKGLSA</sequence>
<accession>A0A7S0QPX1</accession>
<name>A0A7S0QPX1_9CRYP</name>
<evidence type="ECO:0000313" key="1">
    <source>
        <dbReference type="EMBL" id="CAD8642327.1"/>
    </source>
</evidence>
<dbReference type="SUPFAM" id="SSF52047">
    <property type="entry name" value="RNI-like"/>
    <property type="match status" value="1"/>
</dbReference>
<dbReference type="InterPro" id="IPR050648">
    <property type="entry name" value="F-box_LRR-repeat"/>
</dbReference>
<evidence type="ECO:0008006" key="2">
    <source>
        <dbReference type="Google" id="ProtNLM"/>
    </source>
</evidence>
<dbReference type="SMART" id="SM00367">
    <property type="entry name" value="LRR_CC"/>
    <property type="match status" value="3"/>
</dbReference>
<dbReference type="InterPro" id="IPR032675">
    <property type="entry name" value="LRR_dom_sf"/>
</dbReference>
<protein>
    <recommendedName>
        <fullName evidence="2">Mitochondrial ATP synthase regulatory component factor B</fullName>
    </recommendedName>
</protein>
<dbReference type="AlphaFoldDB" id="A0A7S0QPX1"/>
<dbReference type="InterPro" id="IPR006553">
    <property type="entry name" value="Leu-rich_rpt_Cys-con_subtyp"/>
</dbReference>
<dbReference type="GO" id="GO:0005737">
    <property type="term" value="C:cytoplasm"/>
    <property type="evidence" value="ECO:0007669"/>
    <property type="project" value="TreeGrafter"/>
</dbReference>
<dbReference type="Gene3D" id="3.80.10.10">
    <property type="entry name" value="Ribonuclease Inhibitor"/>
    <property type="match status" value="1"/>
</dbReference>
<dbReference type="PANTHER" id="PTHR13382">
    <property type="entry name" value="MITOCHONDRIAL ATP SYNTHASE COUPLING FACTOR B"/>
    <property type="match status" value="1"/>
</dbReference>
<dbReference type="EMBL" id="HBEZ01036454">
    <property type="protein sequence ID" value="CAD8642327.1"/>
    <property type="molecule type" value="Transcribed_RNA"/>
</dbReference>